<dbReference type="GeneID" id="111441483"/>
<dbReference type="KEGG" id="cmos:111441483"/>
<feature type="region of interest" description="Disordered" evidence="1">
    <location>
        <begin position="28"/>
        <end position="55"/>
    </location>
</feature>
<evidence type="ECO:0000313" key="2">
    <source>
        <dbReference type="Proteomes" id="UP000504609"/>
    </source>
</evidence>
<keyword evidence="2" id="KW-1185">Reference proteome</keyword>
<dbReference type="Proteomes" id="UP000504609">
    <property type="component" value="Unplaced"/>
</dbReference>
<dbReference type="PANTHER" id="PTHR34190">
    <property type="entry name" value="EXPRESSED PROTEIN"/>
    <property type="match status" value="1"/>
</dbReference>
<reference evidence="3" key="1">
    <citation type="submission" date="2025-08" db="UniProtKB">
        <authorList>
            <consortium name="RefSeq"/>
        </authorList>
    </citation>
    <scope>IDENTIFICATION</scope>
    <source>
        <tissue evidence="3">Young leaves</tissue>
    </source>
</reference>
<sequence>MALGEEPILSRLDRLDYMLRLLEEIKGDSKSVKSSCTSSPLSGAHTSDYHTSSVDLSPRSLEKQCRPINDAVKVTELKGSLLERMDKIEDRVLKLCLQVEGEIEREKEMIMVEKSRKKPKKSFKQLFQHCMTGSGKM</sequence>
<organism evidence="2 3">
    <name type="scientific">Cucurbita moschata</name>
    <name type="common">Winter crookneck squash</name>
    <name type="synonym">Cucurbita pepo var. moschata</name>
    <dbReference type="NCBI Taxonomy" id="3662"/>
    <lineage>
        <taxon>Eukaryota</taxon>
        <taxon>Viridiplantae</taxon>
        <taxon>Streptophyta</taxon>
        <taxon>Embryophyta</taxon>
        <taxon>Tracheophyta</taxon>
        <taxon>Spermatophyta</taxon>
        <taxon>Magnoliopsida</taxon>
        <taxon>eudicotyledons</taxon>
        <taxon>Gunneridae</taxon>
        <taxon>Pentapetalae</taxon>
        <taxon>rosids</taxon>
        <taxon>fabids</taxon>
        <taxon>Cucurbitales</taxon>
        <taxon>Cucurbitaceae</taxon>
        <taxon>Cucurbiteae</taxon>
        <taxon>Cucurbita</taxon>
    </lineage>
</organism>
<gene>
    <name evidence="3" type="primary">LOC111441483</name>
</gene>
<evidence type="ECO:0000256" key="1">
    <source>
        <dbReference type="SAM" id="MobiDB-lite"/>
    </source>
</evidence>
<dbReference type="PANTHER" id="PTHR34190:SF4">
    <property type="entry name" value="EXPRESSED PROTEIN"/>
    <property type="match status" value="1"/>
</dbReference>
<protein>
    <submittedName>
        <fullName evidence="3">Uncharacterized protein LOC111441483</fullName>
    </submittedName>
</protein>
<feature type="compositionally biased region" description="Low complexity" evidence="1">
    <location>
        <begin position="32"/>
        <end position="42"/>
    </location>
</feature>
<accession>A0A6J1F1D1</accession>
<dbReference type="RefSeq" id="XP_022934271.1">
    <property type="nucleotide sequence ID" value="XM_023078503.1"/>
</dbReference>
<dbReference type="AlphaFoldDB" id="A0A6J1F1D1"/>
<proteinExistence type="predicted"/>
<evidence type="ECO:0000313" key="3">
    <source>
        <dbReference type="RefSeq" id="XP_022934271.1"/>
    </source>
</evidence>
<name>A0A6J1F1D1_CUCMO</name>